<accession>A0A8S1PCI0</accession>
<dbReference type="Proteomes" id="UP000692954">
    <property type="component" value="Unassembled WGS sequence"/>
</dbReference>
<dbReference type="EMBL" id="CAJJDN010000074">
    <property type="protein sequence ID" value="CAD8100614.1"/>
    <property type="molecule type" value="Genomic_DNA"/>
</dbReference>
<evidence type="ECO:0000313" key="1">
    <source>
        <dbReference type="EMBL" id="CAD8100614.1"/>
    </source>
</evidence>
<gene>
    <name evidence="1" type="ORF">PSON_ATCC_30995.1.T0740128</name>
</gene>
<evidence type="ECO:0000313" key="2">
    <source>
        <dbReference type="Proteomes" id="UP000692954"/>
    </source>
</evidence>
<organism evidence="1 2">
    <name type="scientific">Paramecium sonneborni</name>
    <dbReference type="NCBI Taxonomy" id="65129"/>
    <lineage>
        <taxon>Eukaryota</taxon>
        <taxon>Sar</taxon>
        <taxon>Alveolata</taxon>
        <taxon>Ciliophora</taxon>
        <taxon>Intramacronucleata</taxon>
        <taxon>Oligohymenophorea</taxon>
        <taxon>Peniculida</taxon>
        <taxon>Parameciidae</taxon>
        <taxon>Paramecium</taxon>
    </lineage>
</organism>
<proteinExistence type="predicted"/>
<sequence>MVTSNRVKTLSFLLKDPNMQLILRRLFQQPDKIFNKLQKFSIINYYQIKQNLIYDTLAFFQLNIFRYRSMKRLS</sequence>
<protein>
    <submittedName>
        <fullName evidence="1">Uncharacterized protein</fullName>
    </submittedName>
</protein>
<keyword evidence="2" id="KW-1185">Reference proteome</keyword>
<dbReference type="AlphaFoldDB" id="A0A8S1PCI0"/>
<comment type="caution">
    <text evidence="1">The sequence shown here is derived from an EMBL/GenBank/DDBJ whole genome shotgun (WGS) entry which is preliminary data.</text>
</comment>
<reference evidence="1" key="1">
    <citation type="submission" date="2021-01" db="EMBL/GenBank/DDBJ databases">
        <authorList>
            <consortium name="Genoscope - CEA"/>
            <person name="William W."/>
        </authorList>
    </citation>
    <scope>NUCLEOTIDE SEQUENCE</scope>
</reference>
<name>A0A8S1PCI0_9CILI</name>